<keyword evidence="1" id="KW-0479">Metal-binding</keyword>
<feature type="domain" description="VOC" evidence="2">
    <location>
        <begin position="8"/>
        <end position="148"/>
    </location>
</feature>
<name>A0A383BG50_9ZZZZ</name>
<dbReference type="GO" id="GO:0046872">
    <property type="term" value="F:metal ion binding"/>
    <property type="evidence" value="ECO:0007669"/>
    <property type="project" value="UniProtKB-KW"/>
</dbReference>
<proteinExistence type="predicted"/>
<dbReference type="InterPro" id="IPR051785">
    <property type="entry name" value="MMCE/EMCE_epimerase"/>
</dbReference>
<dbReference type="PROSITE" id="PS51819">
    <property type="entry name" value="VOC"/>
    <property type="match status" value="1"/>
</dbReference>
<accession>A0A383BG50</accession>
<sequence length="149" mass="16197">MTAFKIIATNHTSFTVSDLDRSLAFFRDALGFEVSSKGPRSASLIQAITGVEGAEVLIAYVRGPAHSIELIQYIKPETRSSVRPQPCDTGFSHIAYDVDDIDAAIKAARDHSVEPIGPVVAIDQGPNRGRRVAYLRDPDGITIEFIEKA</sequence>
<dbReference type="InterPro" id="IPR004360">
    <property type="entry name" value="Glyas_Fos-R_dOase_dom"/>
</dbReference>
<dbReference type="InterPro" id="IPR037523">
    <property type="entry name" value="VOC_core"/>
</dbReference>
<evidence type="ECO:0000259" key="2">
    <source>
        <dbReference type="PROSITE" id="PS51819"/>
    </source>
</evidence>
<dbReference type="PANTHER" id="PTHR43048:SF3">
    <property type="entry name" value="METHYLMALONYL-COA EPIMERASE, MITOCHONDRIAL"/>
    <property type="match status" value="1"/>
</dbReference>
<evidence type="ECO:0000256" key="1">
    <source>
        <dbReference type="ARBA" id="ARBA00022723"/>
    </source>
</evidence>
<dbReference type="PANTHER" id="PTHR43048">
    <property type="entry name" value="METHYLMALONYL-COA EPIMERASE"/>
    <property type="match status" value="1"/>
</dbReference>
<reference evidence="3" key="1">
    <citation type="submission" date="2018-05" db="EMBL/GenBank/DDBJ databases">
        <authorList>
            <person name="Lanie J.A."/>
            <person name="Ng W.-L."/>
            <person name="Kazmierczak K.M."/>
            <person name="Andrzejewski T.M."/>
            <person name="Davidsen T.M."/>
            <person name="Wayne K.J."/>
            <person name="Tettelin H."/>
            <person name="Glass J.I."/>
            <person name="Rusch D."/>
            <person name="Podicherti R."/>
            <person name="Tsui H.-C.T."/>
            <person name="Winkler M.E."/>
        </authorList>
    </citation>
    <scope>NUCLEOTIDE SEQUENCE</scope>
</reference>
<dbReference type="GO" id="GO:0046491">
    <property type="term" value="P:L-methylmalonyl-CoA metabolic process"/>
    <property type="evidence" value="ECO:0007669"/>
    <property type="project" value="TreeGrafter"/>
</dbReference>
<dbReference type="AlphaFoldDB" id="A0A383BG50"/>
<evidence type="ECO:0000313" key="3">
    <source>
        <dbReference type="EMBL" id="SVE18801.1"/>
    </source>
</evidence>
<dbReference type="SUPFAM" id="SSF54593">
    <property type="entry name" value="Glyoxalase/Bleomycin resistance protein/Dihydroxybiphenyl dioxygenase"/>
    <property type="match status" value="1"/>
</dbReference>
<protein>
    <recommendedName>
        <fullName evidence="2">VOC domain-containing protein</fullName>
    </recommendedName>
</protein>
<gene>
    <name evidence="3" type="ORF">METZ01_LOCUS471655</name>
</gene>
<organism evidence="3">
    <name type="scientific">marine metagenome</name>
    <dbReference type="NCBI Taxonomy" id="408172"/>
    <lineage>
        <taxon>unclassified sequences</taxon>
        <taxon>metagenomes</taxon>
        <taxon>ecological metagenomes</taxon>
    </lineage>
</organism>
<dbReference type="GO" id="GO:0004493">
    <property type="term" value="F:methylmalonyl-CoA epimerase activity"/>
    <property type="evidence" value="ECO:0007669"/>
    <property type="project" value="TreeGrafter"/>
</dbReference>
<dbReference type="InterPro" id="IPR029068">
    <property type="entry name" value="Glyas_Bleomycin-R_OHBP_Dase"/>
</dbReference>
<dbReference type="Gene3D" id="3.10.180.10">
    <property type="entry name" value="2,3-Dihydroxybiphenyl 1,2-Dioxygenase, domain 1"/>
    <property type="match status" value="1"/>
</dbReference>
<dbReference type="Pfam" id="PF00903">
    <property type="entry name" value="Glyoxalase"/>
    <property type="match status" value="1"/>
</dbReference>
<dbReference type="EMBL" id="UINC01200080">
    <property type="protein sequence ID" value="SVE18801.1"/>
    <property type="molecule type" value="Genomic_DNA"/>
</dbReference>